<dbReference type="EC" id="5.4.99.5" evidence="3 12"/>
<dbReference type="PROSITE" id="PS51169">
    <property type="entry name" value="CHORISMATE_MUT_3"/>
    <property type="match status" value="1"/>
</dbReference>
<evidence type="ECO:0000256" key="11">
    <source>
        <dbReference type="ARBA" id="ARBA00023979"/>
    </source>
</evidence>
<evidence type="ECO:0000256" key="9">
    <source>
        <dbReference type="ARBA" id="ARBA00023222"/>
    </source>
</evidence>
<evidence type="ECO:0000256" key="7">
    <source>
        <dbReference type="ARBA" id="ARBA00022605"/>
    </source>
</evidence>
<accession>A0ABR2V7G3</accession>
<keyword evidence="5" id="KW-0963">Cytoplasm</keyword>
<comment type="catalytic activity">
    <reaction evidence="11">
        <text>chorismate = prephenate</text>
        <dbReference type="Rhea" id="RHEA:13897"/>
        <dbReference type="ChEBI" id="CHEBI:29748"/>
        <dbReference type="ChEBI" id="CHEBI:29934"/>
        <dbReference type="EC" id="5.4.99.5"/>
    </reaction>
    <physiologicalReaction direction="left-to-right" evidence="11">
        <dbReference type="Rhea" id="RHEA:13898"/>
    </physiologicalReaction>
</comment>
<sequence length="263" mass="30582">MDTAIDLSDPTKALDLANIRDTLIRLEDTIIFHLIERVHFPYNKTIYTPGAIEGIPDANLSFMEWYLQEQEKLQARIRRFQSPDEYPFFPETKDVKPVLQAVEYPQILHKNNVNVNAKIKDYYVEKFLPKVCRDFGREDRGESKENYGSSATCDIQCLQAISRRIHFGKFVAESKFRSERDHFTKLIQAKDGEAIGDAITKPEVERQVLRRLALKAKTYGKDPASDDKESRIDVDKVVEMYEQFVIPITKEVEVDYLLTRLED</sequence>
<comment type="pathway">
    <text evidence="2">Metabolic intermediate biosynthesis; prephenate biosynthesis; prephenate from chorismate: step 1/1.</text>
</comment>
<name>A0ABR2V7G3_9PEZI</name>
<evidence type="ECO:0000313" key="14">
    <source>
        <dbReference type="EMBL" id="KAK9422845.1"/>
    </source>
</evidence>
<dbReference type="PANTHER" id="PTHR21145:SF12">
    <property type="entry name" value="CHORISMATE MUTASE"/>
    <property type="match status" value="1"/>
</dbReference>
<keyword evidence="7 12" id="KW-0028">Amino-acid biosynthesis</keyword>
<dbReference type="SUPFAM" id="SSF48600">
    <property type="entry name" value="Chorismate mutase II"/>
    <property type="match status" value="1"/>
</dbReference>
<dbReference type="InterPro" id="IPR002701">
    <property type="entry name" value="CM_II_prokaryot"/>
</dbReference>
<reference evidence="14 15" key="1">
    <citation type="journal article" date="2024" name="J. Plant Pathol.">
        <title>Sequence and assembly of the genome of Seiridium unicorne, isolate CBS 538.82, causal agent of cypress canker disease.</title>
        <authorList>
            <person name="Scali E."/>
            <person name="Rocca G.D."/>
            <person name="Danti R."/>
            <person name="Garbelotto M."/>
            <person name="Barberini S."/>
            <person name="Baroncelli R."/>
            <person name="Emiliani G."/>
        </authorList>
    </citation>
    <scope>NUCLEOTIDE SEQUENCE [LARGE SCALE GENOMIC DNA]</scope>
    <source>
        <strain evidence="14 15">BM-138-508</strain>
    </source>
</reference>
<dbReference type="InterPro" id="IPR036263">
    <property type="entry name" value="Chorismate_II_sf"/>
</dbReference>
<keyword evidence="8 12" id="KW-0057">Aromatic amino acid biosynthesis</keyword>
<dbReference type="NCBIfam" id="TIGR01802">
    <property type="entry name" value="CM_pl-yst"/>
    <property type="match status" value="1"/>
</dbReference>
<evidence type="ECO:0000256" key="3">
    <source>
        <dbReference type="ARBA" id="ARBA00012404"/>
    </source>
</evidence>
<gene>
    <name evidence="14" type="ORF">SUNI508_00708</name>
</gene>
<protein>
    <recommendedName>
        <fullName evidence="4 12">Chorismate mutase</fullName>
        <ecNumber evidence="3 12">5.4.99.5</ecNumber>
    </recommendedName>
</protein>
<dbReference type="PIRSF" id="PIRSF017318">
    <property type="entry name" value="Chor_mut_AroQ_eu"/>
    <property type="match status" value="1"/>
</dbReference>
<proteinExistence type="predicted"/>
<keyword evidence="10 12" id="KW-0413">Isomerase</keyword>
<keyword evidence="6" id="KW-0827">Tyrosine biosynthesis</keyword>
<keyword evidence="9" id="KW-0584">Phenylalanine biosynthesis</keyword>
<comment type="caution">
    <text evidence="14">The sequence shown here is derived from an EMBL/GenBank/DDBJ whole genome shotgun (WGS) entry which is preliminary data.</text>
</comment>
<dbReference type="InterPro" id="IPR037039">
    <property type="entry name" value="CM_AroQ_sf_eucaryotic"/>
</dbReference>
<evidence type="ECO:0000256" key="4">
    <source>
        <dbReference type="ARBA" id="ARBA00020296"/>
    </source>
</evidence>
<dbReference type="Gene3D" id="1.10.590.10">
    <property type="entry name" value="Chorismate mutase, AroQ class superfamily, eukaryotic"/>
    <property type="match status" value="1"/>
</dbReference>
<dbReference type="Proteomes" id="UP001408356">
    <property type="component" value="Unassembled WGS sequence"/>
</dbReference>
<comment type="subcellular location">
    <subcellularLocation>
        <location evidence="1">Cytoplasm</location>
    </subcellularLocation>
</comment>
<dbReference type="Pfam" id="PF01817">
    <property type="entry name" value="CM_2"/>
    <property type="match status" value="1"/>
</dbReference>
<evidence type="ECO:0000313" key="15">
    <source>
        <dbReference type="Proteomes" id="UP001408356"/>
    </source>
</evidence>
<feature type="domain" description="Chorismate mutase" evidence="13">
    <location>
        <begin position="148"/>
        <end position="253"/>
    </location>
</feature>
<dbReference type="InterPro" id="IPR008238">
    <property type="entry name" value="Chorismate_mutase_AroQ_euk"/>
</dbReference>
<dbReference type="EMBL" id="JARVKF010000112">
    <property type="protein sequence ID" value="KAK9422845.1"/>
    <property type="molecule type" value="Genomic_DNA"/>
</dbReference>
<evidence type="ECO:0000256" key="2">
    <source>
        <dbReference type="ARBA" id="ARBA00004817"/>
    </source>
</evidence>
<evidence type="ECO:0000256" key="8">
    <source>
        <dbReference type="ARBA" id="ARBA00023141"/>
    </source>
</evidence>
<evidence type="ECO:0000256" key="5">
    <source>
        <dbReference type="ARBA" id="ARBA00022490"/>
    </source>
</evidence>
<evidence type="ECO:0000256" key="6">
    <source>
        <dbReference type="ARBA" id="ARBA00022498"/>
    </source>
</evidence>
<evidence type="ECO:0000256" key="10">
    <source>
        <dbReference type="ARBA" id="ARBA00023235"/>
    </source>
</evidence>
<evidence type="ECO:0000259" key="13">
    <source>
        <dbReference type="Pfam" id="PF01817"/>
    </source>
</evidence>
<evidence type="ECO:0000256" key="12">
    <source>
        <dbReference type="PIRNR" id="PIRNR017318"/>
    </source>
</evidence>
<evidence type="ECO:0000256" key="1">
    <source>
        <dbReference type="ARBA" id="ARBA00004496"/>
    </source>
</evidence>
<keyword evidence="15" id="KW-1185">Reference proteome</keyword>
<organism evidence="14 15">
    <name type="scientific">Seiridium unicorne</name>
    <dbReference type="NCBI Taxonomy" id="138068"/>
    <lineage>
        <taxon>Eukaryota</taxon>
        <taxon>Fungi</taxon>
        <taxon>Dikarya</taxon>
        <taxon>Ascomycota</taxon>
        <taxon>Pezizomycotina</taxon>
        <taxon>Sordariomycetes</taxon>
        <taxon>Xylariomycetidae</taxon>
        <taxon>Amphisphaeriales</taxon>
        <taxon>Sporocadaceae</taxon>
        <taxon>Seiridium</taxon>
    </lineage>
</organism>
<dbReference type="PANTHER" id="PTHR21145">
    <property type="entry name" value="CHORISMATE MUTASE"/>
    <property type="match status" value="1"/>
</dbReference>